<protein>
    <submittedName>
        <fullName evidence="1">Uncharacterized protein</fullName>
    </submittedName>
</protein>
<comment type="caution">
    <text evidence="1">The sequence shown here is derived from an EMBL/GenBank/DDBJ whole genome shotgun (WGS) entry which is preliminary data.</text>
</comment>
<reference evidence="1" key="1">
    <citation type="journal article" date="2020" name="Fungal Divers.">
        <title>Resolving the Mortierellaceae phylogeny through synthesis of multi-gene phylogenetics and phylogenomics.</title>
        <authorList>
            <person name="Vandepol N."/>
            <person name="Liber J."/>
            <person name="Desiro A."/>
            <person name="Na H."/>
            <person name="Kennedy M."/>
            <person name="Barry K."/>
            <person name="Grigoriev I.V."/>
            <person name="Miller A.N."/>
            <person name="O'Donnell K."/>
            <person name="Stajich J.E."/>
            <person name="Bonito G."/>
        </authorList>
    </citation>
    <scope>NUCLEOTIDE SEQUENCE</scope>
    <source>
        <strain evidence="1">CK1249</strain>
    </source>
</reference>
<evidence type="ECO:0000313" key="2">
    <source>
        <dbReference type="Proteomes" id="UP000738359"/>
    </source>
</evidence>
<dbReference type="AlphaFoldDB" id="A0A9P6J798"/>
<name>A0A9P6J798_MORAP</name>
<proteinExistence type="predicted"/>
<dbReference type="Proteomes" id="UP000738359">
    <property type="component" value="Unassembled WGS sequence"/>
</dbReference>
<keyword evidence="2" id="KW-1185">Reference proteome</keyword>
<dbReference type="OrthoDB" id="2444461at2759"/>
<accession>A0A9P6J798</accession>
<evidence type="ECO:0000313" key="1">
    <source>
        <dbReference type="EMBL" id="KAF9964060.1"/>
    </source>
</evidence>
<dbReference type="EMBL" id="JAAAHY010000411">
    <property type="protein sequence ID" value="KAF9964060.1"/>
    <property type="molecule type" value="Genomic_DNA"/>
</dbReference>
<sequence length="132" mass="14477">MTPHAPNLFALSAGVGPSCDTGPTAEYYSGSTADLLDPTTAVVVDKKRARPPEEATRARKKVASELMAFEHRLALQHLNTLQQVNPRVYRASNIINNRSNKGTRDNTRSTTIRRTSITIKSLEKAIASKDTE</sequence>
<gene>
    <name evidence="1" type="ORF">BGZ70_006990</name>
</gene>
<organism evidence="1 2">
    <name type="scientific">Mortierella alpina</name>
    <name type="common">Oleaginous fungus</name>
    <name type="synonym">Mortierella renispora</name>
    <dbReference type="NCBI Taxonomy" id="64518"/>
    <lineage>
        <taxon>Eukaryota</taxon>
        <taxon>Fungi</taxon>
        <taxon>Fungi incertae sedis</taxon>
        <taxon>Mucoromycota</taxon>
        <taxon>Mortierellomycotina</taxon>
        <taxon>Mortierellomycetes</taxon>
        <taxon>Mortierellales</taxon>
        <taxon>Mortierellaceae</taxon>
        <taxon>Mortierella</taxon>
    </lineage>
</organism>